<gene>
    <name evidence="1" type="ORF">F2Q68_00044803</name>
</gene>
<comment type="caution">
    <text evidence="1">The sequence shown here is derived from an EMBL/GenBank/DDBJ whole genome shotgun (WGS) entry which is preliminary data.</text>
</comment>
<dbReference type="OrthoDB" id="10279264at2759"/>
<dbReference type="Proteomes" id="UP000712281">
    <property type="component" value="Unassembled WGS sequence"/>
</dbReference>
<reference evidence="1" key="1">
    <citation type="submission" date="2019-12" db="EMBL/GenBank/DDBJ databases">
        <title>Genome sequencing and annotation of Brassica cretica.</title>
        <authorList>
            <person name="Studholme D.J."/>
            <person name="Sarris P.F."/>
        </authorList>
    </citation>
    <scope>NUCLEOTIDE SEQUENCE</scope>
    <source>
        <strain evidence="1">PFS-001/15</strain>
        <tissue evidence="1">Leaf</tissue>
    </source>
</reference>
<evidence type="ECO:0000313" key="1">
    <source>
        <dbReference type="EMBL" id="KAF2608058.1"/>
    </source>
</evidence>
<dbReference type="AlphaFoldDB" id="A0A8S9LR47"/>
<evidence type="ECO:0000313" key="2">
    <source>
        <dbReference type="Proteomes" id="UP000712281"/>
    </source>
</evidence>
<sequence length="116" mass="13378">MPSGPPRYFIHDIVDEEVDVFAIGEGVLLLEVGTRNEFVQTEMKRVMTTTSMCTPHIATMRPEMNRVQMLHGEDRPAELQHKTCQRAPVIVNACYLLELIRHRQLLMECVEKINKT</sequence>
<protein>
    <submittedName>
        <fullName evidence="1">Uncharacterized protein</fullName>
    </submittedName>
</protein>
<dbReference type="EMBL" id="QGKW02000276">
    <property type="protein sequence ID" value="KAF2608058.1"/>
    <property type="molecule type" value="Genomic_DNA"/>
</dbReference>
<accession>A0A8S9LR47</accession>
<name>A0A8S9LR47_BRACR</name>
<proteinExistence type="predicted"/>
<organism evidence="1 2">
    <name type="scientific">Brassica cretica</name>
    <name type="common">Mustard</name>
    <dbReference type="NCBI Taxonomy" id="69181"/>
    <lineage>
        <taxon>Eukaryota</taxon>
        <taxon>Viridiplantae</taxon>
        <taxon>Streptophyta</taxon>
        <taxon>Embryophyta</taxon>
        <taxon>Tracheophyta</taxon>
        <taxon>Spermatophyta</taxon>
        <taxon>Magnoliopsida</taxon>
        <taxon>eudicotyledons</taxon>
        <taxon>Gunneridae</taxon>
        <taxon>Pentapetalae</taxon>
        <taxon>rosids</taxon>
        <taxon>malvids</taxon>
        <taxon>Brassicales</taxon>
        <taxon>Brassicaceae</taxon>
        <taxon>Brassiceae</taxon>
        <taxon>Brassica</taxon>
    </lineage>
</organism>